<dbReference type="CDD" id="cd00531">
    <property type="entry name" value="NTF2_like"/>
    <property type="match status" value="1"/>
</dbReference>
<accession>A0A1S1HE34</accession>
<protein>
    <recommendedName>
        <fullName evidence="1">SnoaL-like domain-containing protein</fullName>
    </recommendedName>
</protein>
<name>A0A1S1HE34_9SPHN</name>
<evidence type="ECO:0000313" key="3">
    <source>
        <dbReference type="Proteomes" id="UP000179467"/>
    </source>
</evidence>
<feature type="domain" description="SnoaL-like" evidence="1">
    <location>
        <begin position="49"/>
        <end position="172"/>
    </location>
</feature>
<organism evidence="2 3">
    <name type="scientific">Edaphosphingomonas haloaromaticamans</name>
    <dbReference type="NCBI Taxonomy" id="653954"/>
    <lineage>
        <taxon>Bacteria</taxon>
        <taxon>Pseudomonadati</taxon>
        <taxon>Pseudomonadota</taxon>
        <taxon>Alphaproteobacteria</taxon>
        <taxon>Sphingomonadales</taxon>
        <taxon>Rhizorhabdaceae</taxon>
        <taxon>Edaphosphingomonas</taxon>
    </lineage>
</organism>
<evidence type="ECO:0000259" key="1">
    <source>
        <dbReference type="Pfam" id="PF13577"/>
    </source>
</evidence>
<dbReference type="InterPro" id="IPR037401">
    <property type="entry name" value="SnoaL-like"/>
</dbReference>
<keyword evidence="3" id="KW-1185">Reference proteome</keyword>
<dbReference type="Gene3D" id="3.10.450.50">
    <property type="match status" value="1"/>
</dbReference>
<dbReference type="Proteomes" id="UP000179467">
    <property type="component" value="Unassembled WGS sequence"/>
</dbReference>
<sequence length="219" mass="24433">MKISAPGGLPGAETDVRIVPVGAIRMPSPFPASRGGALLLGEDMDARIQDLLDREEIRQLITTYCQAADRHDHEKMRTLYHADAIDDHGAMFCGPAMEFIDKLPEIQAPMEILHHNVTTINLAIDGDYAEGEVYLLALHRAKTPDGPMDVLVGGRYFDKYARREGRWKFLHRVIVADWANIHSPSIIDLEHPFLEGAKIGRPGPADPSYGFFRLIRRGV</sequence>
<dbReference type="AlphaFoldDB" id="A0A1S1HE34"/>
<dbReference type="Pfam" id="PF13577">
    <property type="entry name" value="SnoaL_4"/>
    <property type="match status" value="1"/>
</dbReference>
<reference evidence="2 3" key="1">
    <citation type="submission" date="2016-09" db="EMBL/GenBank/DDBJ databases">
        <title>Metabolic pathway, cell adaptation mechanisms and a novel monoxygenase revealed through proteogenomic-transcription analysis of a Sphingomonas haloaromaticamans strain degrading the fungicide ortho-phenylphenol.</title>
        <authorList>
            <person name="Perruchon C."/>
            <person name="Papadopoulou E.S."/>
            <person name="Rousidou C."/>
            <person name="Vasileiadis S."/>
            <person name="Tanou G."/>
            <person name="Amoutzias G."/>
            <person name="Molassiotis A."/>
            <person name="Karpouzas D.G."/>
        </authorList>
    </citation>
    <scope>NUCLEOTIDE SEQUENCE [LARGE SCALE GENOMIC DNA]</scope>
    <source>
        <strain evidence="2 3">P3</strain>
    </source>
</reference>
<evidence type="ECO:0000313" key="2">
    <source>
        <dbReference type="EMBL" id="OHT20455.1"/>
    </source>
</evidence>
<comment type="caution">
    <text evidence="2">The sequence shown here is derived from an EMBL/GenBank/DDBJ whole genome shotgun (WGS) entry which is preliminary data.</text>
</comment>
<dbReference type="SUPFAM" id="SSF54427">
    <property type="entry name" value="NTF2-like"/>
    <property type="match status" value="1"/>
</dbReference>
<dbReference type="InterPro" id="IPR032710">
    <property type="entry name" value="NTF2-like_dom_sf"/>
</dbReference>
<gene>
    <name evidence="2" type="ORF">BHE75_02453</name>
</gene>
<proteinExistence type="predicted"/>
<dbReference type="EMBL" id="MIPT01000001">
    <property type="protein sequence ID" value="OHT20455.1"/>
    <property type="molecule type" value="Genomic_DNA"/>
</dbReference>